<accession>A0ACB6QG39</accession>
<keyword evidence="1" id="KW-0808">Transferase</keyword>
<dbReference type="EMBL" id="MU003530">
    <property type="protein sequence ID" value="KAF2465327.1"/>
    <property type="molecule type" value="Genomic_DNA"/>
</dbReference>
<dbReference type="Proteomes" id="UP000799755">
    <property type="component" value="Unassembled WGS sequence"/>
</dbReference>
<organism evidence="1 2">
    <name type="scientific">Lindgomyces ingoldianus</name>
    <dbReference type="NCBI Taxonomy" id="673940"/>
    <lineage>
        <taxon>Eukaryota</taxon>
        <taxon>Fungi</taxon>
        <taxon>Dikarya</taxon>
        <taxon>Ascomycota</taxon>
        <taxon>Pezizomycotina</taxon>
        <taxon>Dothideomycetes</taxon>
        <taxon>Pleosporomycetidae</taxon>
        <taxon>Pleosporales</taxon>
        <taxon>Lindgomycetaceae</taxon>
        <taxon>Lindgomyces</taxon>
    </lineage>
</organism>
<protein>
    <submittedName>
        <fullName evidence="1">PLP-dependent transferase</fullName>
    </submittedName>
</protein>
<evidence type="ECO:0000313" key="1">
    <source>
        <dbReference type="EMBL" id="KAF2465327.1"/>
    </source>
</evidence>
<comment type="caution">
    <text evidence="1">The sequence shown here is derived from an EMBL/GenBank/DDBJ whole genome shotgun (WGS) entry which is preliminary data.</text>
</comment>
<name>A0ACB6QG39_9PLEO</name>
<proteinExistence type="predicted"/>
<reference evidence="1" key="1">
    <citation type="journal article" date="2020" name="Stud. Mycol.">
        <title>101 Dothideomycetes genomes: a test case for predicting lifestyles and emergence of pathogens.</title>
        <authorList>
            <person name="Haridas S."/>
            <person name="Albert R."/>
            <person name="Binder M."/>
            <person name="Bloem J."/>
            <person name="Labutti K."/>
            <person name="Salamov A."/>
            <person name="Andreopoulos B."/>
            <person name="Baker S."/>
            <person name="Barry K."/>
            <person name="Bills G."/>
            <person name="Bluhm B."/>
            <person name="Cannon C."/>
            <person name="Castanera R."/>
            <person name="Culley D."/>
            <person name="Daum C."/>
            <person name="Ezra D."/>
            <person name="Gonzalez J."/>
            <person name="Henrissat B."/>
            <person name="Kuo A."/>
            <person name="Liang C."/>
            <person name="Lipzen A."/>
            <person name="Lutzoni F."/>
            <person name="Magnuson J."/>
            <person name="Mondo S."/>
            <person name="Nolan M."/>
            <person name="Ohm R."/>
            <person name="Pangilinan J."/>
            <person name="Park H.-J."/>
            <person name="Ramirez L."/>
            <person name="Alfaro M."/>
            <person name="Sun H."/>
            <person name="Tritt A."/>
            <person name="Yoshinaga Y."/>
            <person name="Zwiers L.-H."/>
            <person name="Turgeon B."/>
            <person name="Goodwin S."/>
            <person name="Spatafora J."/>
            <person name="Crous P."/>
            <person name="Grigoriev I."/>
        </authorList>
    </citation>
    <scope>NUCLEOTIDE SEQUENCE</scope>
    <source>
        <strain evidence="1">ATCC 200398</strain>
    </source>
</reference>
<keyword evidence="2" id="KW-1185">Reference proteome</keyword>
<gene>
    <name evidence="1" type="ORF">BDR25DRAFT_306764</name>
</gene>
<evidence type="ECO:0000313" key="2">
    <source>
        <dbReference type="Proteomes" id="UP000799755"/>
    </source>
</evidence>
<sequence length="454" mass="48994">MPYSLATLAIHADDRTNILTDVAPAIHTSTTFRYPRNPSALQPVPSSGVEEVGLQTPLVYSRLASSNINRLETILTPLLYPGTPDEELERLSNQVVSYSSGLSAFHALLVSVVPKVVAIGDGYHGCHGIIDLHKKMHNLRTVDIHADEAAWDAAGLGDGDIVHLETPLNPTGEAYEIQKFAERAHKRGAILCVDATFAPPGLQDPFQWGADVVMHSGTKYIGGHSDLLCGILATATDPAGRERARVLRLERVFLGSVLGSLEGWLGVRSLRTLELRVRRQSDNATNLVHWLHGLLTGQGDSDKSSVEIVQRTIKKITHASLQPPKDQLWLKKQMPNGYGPVFSIYTQTPAQARSLPSALKLFHHATSLGGVESLIEWRRMSDSGVDERLLRVSIGVENWEDLRDDLLEGLGRVAAGEAVEVAEKENGVQVGGGGVDVSAGQEGAVGVRDADGAV</sequence>